<dbReference type="InterPro" id="IPR017871">
    <property type="entry name" value="ABC_transporter-like_CS"/>
</dbReference>
<evidence type="ECO:0000259" key="5">
    <source>
        <dbReference type="PROSITE" id="PS50893"/>
    </source>
</evidence>
<dbReference type="InterPro" id="IPR027417">
    <property type="entry name" value="P-loop_NTPase"/>
</dbReference>
<keyword evidence="3" id="KW-0547">Nucleotide-binding</keyword>
<gene>
    <name evidence="6" type="ORF">N44_02986</name>
</gene>
<keyword evidence="4 6" id="KW-0067">ATP-binding</keyword>
<evidence type="ECO:0000313" key="6">
    <source>
        <dbReference type="EMBL" id="GAL94406.1"/>
    </source>
</evidence>
<dbReference type="PANTHER" id="PTHR42711">
    <property type="entry name" value="ABC TRANSPORTER ATP-BINDING PROTEIN"/>
    <property type="match status" value="1"/>
</dbReference>
<dbReference type="PROSITE" id="PS50893">
    <property type="entry name" value="ABC_TRANSPORTER_2"/>
    <property type="match status" value="1"/>
</dbReference>
<comment type="caution">
    <text evidence="6">The sequence shown here is derived from an EMBL/GenBank/DDBJ whole genome shotgun (WGS) entry which is preliminary data.</text>
</comment>
<dbReference type="GO" id="GO:0016887">
    <property type="term" value="F:ATP hydrolysis activity"/>
    <property type="evidence" value="ECO:0007669"/>
    <property type="project" value="InterPro"/>
</dbReference>
<dbReference type="Gene3D" id="3.40.50.300">
    <property type="entry name" value="P-loop containing nucleotide triphosphate hydrolases"/>
    <property type="match status" value="1"/>
</dbReference>
<dbReference type="EMBL" id="BBPA01000054">
    <property type="protein sequence ID" value="GAL94406.1"/>
    <property type="molecule type" value="Genomic_DNA"/>
</dbReference>
<dbReference type="InterPro" id="IPR003593">
    <property type="entry name" value="AAA+_ATPase"/>
</dbReference>
<dbReference type="InterPro" id="IPR003439">
    <property type="entry name" value="ABC_transporter-like_ATP-bd"/>
</dbReference>
<keyword evidence="2" id="KW-0813">Transport</keyword>
<sequence>MLTINNVKKNYGRRLVLDQLNFHIEAGEIYGLLGPNGAGKTTTINLICNLLKPSSGEITFNYLPISRVTKELIGVAPQENLLYKSLTCEENLNFFAQIYGLDRLQRRHRIKASLSAVNLLDRARSPVETLSGGMQRRMNIAVAIVHQPKLLILDEPTTGLDIESRYEIWDLIGELRRQGMTILLTTHLLDEAQRLCQRIGILKQGRIIAEGNLNQLRQHIPAKEIIIMDTRDQEAAINRGKQLGFTPKFYGKDLAFWLDEHLELSEIIRAFDGINIDSLARQTIQLEHIYMEIMNQF</sequence>
<dbReference type="GO" id="GO:0005524">
    <property type="term" value="F:ATP binding"/>
    <property type="evidence" value="ECO:0007669"/>
    <property type="project" value="UniProtKB-KW"/>
</dbReference>
<accession>A0A0A1VYR8</accession>
<reference evidence="7" key="1">
    <citation type="journal article" date="2015" name="Genome">
        <title>Whole Genome Sequence of the Non-Microcystin-Producing Microcystis aeruginosa Strain NIES-44.</title>
        <authorList>
            <person name="Okano K."/>
            <person name="Miyata N."/>
            <person name="Ozaki Y."/>
        </authorList>
    </citation>
    <scope>NUCLEOTIDE SEQUENCE [LARGE SCALE GENOMIC DNA]</scope>
    <source>
        <strain evidence="7">NIES-44</strain>
    </source>
</reference>
<protein>
    <submittedName>
        <fullName evidence="6">ABC transporter, ATP-binding protein</fullName>
    </submittedName>
</protein>
<dbReference type="PANTHER" id="PTHR42711:SF5">
    <property type="entry name" value="ABC TRANSPORTER ATP-BINDING PROTEIN NATA"/>
    <property type="match status" value="1"/>
</dbReference>
<dbReference type="RefSeq" id="WP_045360458.1">
    <property type="nucleotide sequence ID" value="NZ_BBPA01000054.1"/>
</dbReference>
<evidence type="ECO:0000313" key="7">
    <source>
        <dbReference type="Proteomes" id="UP000030321"/>
    </source>
</evidence>
<dbReference type="Pfam" id="PF00005">
    <property type="entry name" value="ABC_tran"/>
    <property type="match status" value="1"/>
</dbReference>
<evidence type="ECO:0000256" key="1">
    <source>
        <dbReference type="ARBA" id="ARBA00005417"/>
    </source>
</evidence>
<dbReference type="CDD" id="cd03230">
    <property type="entry name" value="ABC_DR_subfamily_A"/>
    <property type="match status" value="1"/>
</dbReference>
<name>A0A0A1VYR8_MICAE</name>
<feature type="domain" description="ABC transporter" evidence="5">
    <location>
        <begin position="2"/>
        <end position="229"/>
    </location>
</feature>
<evidence type="ECO:0000256" key="3">
    <source>
        <dbReference type="ARBA" id="ARBA00022741"/>
    </source>
</evidence>
<dbReference type="Proteomes" id="UP000030321">
    <property type="component" value="Unassembled WGS sequence"/>
</dbReference>
<evidence type="ECO:0000256" key="4">
    <source>
        <dbReference type="ARBA" id="ARBA00022840"/>
    </source>
</evidence>
<evidence type="ECO:0000256" key="2">
    <source>
        <dbReference type="ARBA" id="ARBA00022448"/>
    </source>
</evidence>
<comment type="similarity">
    <text evidence="1">Belongs to the ABC transporter superfamily.</text>
</comment>
<dbReference type="SUPFAM" id="SSF52540">
    <property type="entry name" value="P-loop containing nucleoside triphosphate hydrolases"/>
    <property type="match status" value="1"/>
</dbReference>
<dbReference type="InterPro" id="IPR050763">
    <property type="entry name" value="ABC_transporter_ATP-binding"/>
</dbReference>
<proteinExistence type="inferred from homology"/>
<dbReference type="PROSITE" id="PS00211">
    <property type="entry name" value="ABC_TRANSPORTER_1"/>
    <property type="match status" value="1"/>
</dbReference>
<dbReference type="SMART" id="SM00382">
    <property type="entry name" value="AAA"/>
    <property type="match status" value="1"/>
</dbReference>
<organism evidence="6 7">
    <name type="scientific">Microcystis aeruginosa NIES-44</name>
    <dbReference type="NCBI Taxonomy" id="449439"/>
    <lineage>
        <taxon>Bacteria</taxon>
        <taxon>Bacillati</taxon>
        <taxon>Cyanobacteriota</taxon>
        <taxon>Cyanophyceae</taxon>
        <taxon>Oscillatoriophycideae</taxon>
        <taxon>Chroococcales</taxon>
        <taxon>Microcystaceae</taxon>
        <taxon>Microcystis</taxon>
    </lineage>
</organism>
<dbReference type="AlphaFoldDB" id="A0A0A1VYR8"/>